<reference evidence="1" key="2">
    <citation type="journal article" date="2022" name="New Phytol.">
        <title>Evolutionary transition to the ectomycorrhizal habit in the genomes of a hyperdiverse lineage of mushroom-forming fungi.</title>
        <authorList>
            <person name="Looney B."/>
            <person name="Miyauchi S."/>
            <person name="Morin E."/>
            <person name="Drula E."/>
            <person name="Courty P.E."/>
            <person name="Kohler A."/>
            <person name="Kuo A."/>
            <person name="LaButti K."/>
            <person name="Pangilinan J."/>
            <person name="Lipzen A."/>
            <person name="Riley R."/>
            <person name="Andreopoulos W."/>
            <person name="He G."/>
            <person name="Johnson J."/>
            <person name="Nolan M."/>
            <person name="Tritt A."/>
            <person name="Barry K.W."/>
            <person name="Grigoriev I.V."/>
            <person name="Nagy L.G."/>
            <person name="Hibbett D."/>
            <person name="Henrissat B."/>
            <person name="Matheny P.B."/>
            <person name="Labbe J."/>
            <person name="Martin F.M."/>
        </authorList>
    </citation>
    <scope>NUCLEOTIDE SEQUENCE</scope>
    <source>
        <strain evidence="1">FP105234-sp</strain>
    </source>
</reference>
<organism evidence="1 2">
    <name type="scientific">Auriscalpium vulgare</name>
    <dbReference type="NCBI Taxonomy" id="40419"/>
    <lineage>
        <taxon>Eukaryota</taxon>
        <taxon>Fungi</taxon>
        <taxon>Dikarya</taxon>
        <taxon>Basidiomycota</taxon>
        <taxon>Agaricomycotina</taxon>
        <taxon>Agaricomycetes</taxon>
        <taxon>Russulales</taxon>
        <taxon>Auriscalpiaceae</taxon>
        <taxon>Auriscalpium</taxon>
    </lineage>
</organism>
<reference evidence="1" key="1">
    <citation type="submission" date="2021-02" db="EMBL/GenBank/DDBJ databases">
        <authorList>
            <consortium name="DOE Joint Genome Institute"/>
            <person name="Ahrendt S."/>
            <person name="Looney B.P."/>
            <person name="Miyauchi S."/>
            <person name="Morin E."/>
            <person name="Drula E."/>
            <person name="Courty P.E."/>
            <person name="Chicoki N."/>
            <person name="Fauchery L."/>
            <person name="Kohler A."/>
            <person name="Kuo A."/>
            <person name="Labutti K."/>
            <person name="Pangilinan J."/>
            <person name="Lipzen A."/>
            <person name="Riley R."/>
            <person name="Andreopoulos W."/>
            <person name="He G."/>
            <person name="Johnson J."/>
            <person name="Barry K.W."/>
            <person name="Grigoriev I.V."/>
            <person name="Nagy L."/>
            <person name="Hibbett D."/>
            <person name="Henrissat B."/>
            <person name="Matheny P.B."/>
            <person name="Labbe J."/>
            <person name="Martin F."/>
        </authorList>
    </citation>
    <scope>NUCLEOTIDE SEQUENCE</scope>
    <source>
        <strain evidence="1">FP105234-sp</strain>
    </source>
</reference>
<name>A0ACB8RFA4_9AGAM</name>
<comment type="caution">
    <text evidence="1">The sequence shown here is derived from an EMBL/GenBank/DDBJ whole genome shotgun (WGS) entry which is preliminary data.</text>
</comment>
<gene>
    <name evidence="1" type="ORF">FA95DRAFT_1575665</name>
</gene>
<proteinExistence type="predicted"/>
<keyword evidence="2" id="KW-1185">Reference proteome</keyword>
<evidence type="ECO:0000313" key="2">
    <source>
        <dbReference type="Proteomes" id="UP000814033"/>
    </source>
</evidence>
<accession>A0ACB8RFA4</accession>
<evidence type="ECO:0000313" key="1">
    <source>
        <dbReference type="EMBL" id="KAI0042567.1"/>
    </source>
</evidence>
<dbReference type="Proteomes" id="UP000814033">
    <property type="component" value="Unassembled WGS sequence"/>
</dbReference>
<dbReference type="EMBL" id="MU276059">
    <property type="protein sequence ID" value="KAI0042567.1"/>
    <property type="molecule type" value="Genomic_DNA"/>
</dbReference>
<sequence length="344" mass="36928">MTTAVCSAAWRWADNSNGQDPCQLDSLITASCVNSCFSCLAKPGHMPLQYHRLFAQCCVHKVYGGIFRLAVSTFSLSRHVGLMIVFLRFTAWTLTCSTVVPNGTLPKSYGEGYDIPQWATLPLGFDDTWNLTAATLLAVSKSSTPETASSSSLPDTESMSSMTPSTNPPTTAITAPSLTFVTSSPSSETSWTSDKIQTPSAQHSLSTSTTSTINTTPDPVLPHSTLTPVSYSDTTSPSPVSALLASASASVSPPSDKRINPGTISAISLGIFACLALLAPAIILLIRRKFFRPPPQAAPSSPTTTSFLPDLHTREPKFRQFTMWRSRSVVARRAQSIYTQLPEN</sequence>
<protein>
    <submittedName>
        <fullName evidence="1">Uncharacterized protein</fullName>
    </submittedName>
</protein>